<gene>
    <name evidence="2" type="ORF">PECUL_23A003095</name>
</gene>
<sequence length="68" mass="7968">MARPVWEKTNESTWEKNSEIKAVQLERKTAATQRWMGGTKAMRSKKVVKRKGDRNQRHTTLRKQTGQV</sequence>
<dbReference type="AlphaFoldDB" id="A0AAD1SSB2"/>
<feature type="region of interest" description="Disordered" evidence="1">
    <location>
        <begin position="34"/>
        <end position="68"/>
    </location>
</feature>
<protein>
    <submittedName>
        <fullName evidence="2">Uncharacterized protein</fullName>
    </submittedName>
</protein>
<evidence type="ECO:0000256" key="1">
    <source>
        <dbReference type="SAM" id="MobiDB-lite"/>
    </source>
</evidence>
<reference evidence="2" key="1">
    <citation type="submission" date="2022-03" db="EMBL/GenBank/DDBJ databases">
        <authorList>
            <person name="Alioto T."/>
            <person name="Alioto T."/>
            <person name="Gomez Garrido J."/>
        </authorList>
    </citation>
    <scope>NUCLEOTIDE SEQUENCE</scope>
</reference>
<evidence type="ECO:0000313" key="3">
    <source>
        <dbReference type="Proteomes" id="UP001295444"/>
    </source>
</evidence>
<feature type="compositionally biased region" description="Basic residues" evidence="1">
    <location>
        <begin position="42"/>
        <end position="61"/>
    </location>
</feature>
<dbReference type="Proteomes" id="UP001295444">
    <property type="component" value="Chromosome 08"/>
</dbReference>
<feature type="non-terminal residue" evidence="2">
    <location>
        <position position="68"/>
    </location>
</feature>
<dbReference type="EMBL" id="OW240919">
    <property type="protein sequence ID" value="CAH2310699.1"/>
    <property type="molecule type" value="Genomic_DNA"/>
</dbReference>
<evidence type="ECO:0000313" key="2">
    <source>
        <dbReference type="EMBL" id="CAH2310699.1"/>
    </source>
</evidence>
<accession>A0AAD1SSB2</accession>
<proteinExistence type="predicted"/>
<keyword evidence="3" id="KW-1185">Reference proteome</keyword>
<organism evidence="2 3">
    <name type="scientific">Pelobates cultripes</name>
    <name type="common">Western spadefoot toad</name>
    <dbReference type="NCBI Taxonomy" id="61616"/>
    <lineage>
        <taxon>Eukaryota</taxon>
        <taxon>Metazoa</taxon>
        <taxon>Chordata</taxon>
        <taxon>Craniata</taxon>
        <taxon>Vertebrata</taxon>
        <taxon>Euteleostomi</taxon>
        <taxon>Amphibia</taxon>
        <taxon>Batrachia</taxon>
        <taxon>Anura</taxon>
        <taxon>Pelobatoidea</taxon>
        <taxon>Pelobatidae</taxon>
        <taxon>Pelobates</taxon>
    </lineage>
</organism>
<name>A0AAD1SSB2_PELCU</name>